<sequence>MQSVARTMRYERGAHGDHGAVLRVDGSTYIVETDDGEVRARRATSCLLEPAAGDLVLLAAVNGARYILAVLEREEGAPSRLVSEGDLQIRLQRGSLGLSAPDGVHVVSGKDLSMAAPTFRVQAKEGHVALGLLSFVSEVVRGEVGRAKLIGRSLDAQLERLMQRVKRSYRIVEEADHVRAERIDYAAKGSVALHGENAKITASHVVKIDGDQIQVG</sequence>
<proteinExistence type="predicted"/>
<accession>A0A150PAX3</accession>
<evidence type="ECO:0000313" key="2">
    <source>
        <dbReference type="Proteomes" id="UP000075420"/>
    </source>
</evidence>
<name>A0A150PAX3_SORCE</name>
<protein>
    <recommendedName>
        <fullName evidence="3">DUF3540 domain-containing protein</fullName>
    </recommendedName>
</protein>
<evidence type="ECO:0008006" key="3">
    <source>
        <dbReference type="Google" id="ProtNLM"/>
    </source>
</evidence>
<evidence type="ECO:0000313" key="1">
    <source>
        <dbReference type="EMBL" id="KYF52852.1"/>
    </source>
</evidence>
<dbReference type="InterPro" id="IPR021927">
    <property type="entry name" value="DUF3540"/>
</dbReference>
<organism evidence="1 2">
    <name type="scientific">Sorangium cellulosum</name>
    <name type="common">Polyangium cellulosum</name>
    <dbReference type="NCBI Taxonomy" id="56"/>
    <lineage>
        <taxon>Bacteria</taxon>
        <taxon>Pseudomonadati</taxon>
        <taxon>Myxococcota</taxon>
        <taxon>Polyangia</taxon>
        <taxon>Polyangiales</taxon>
        <taxon>Polyangiaceae</taxon>
        <taxon>Sorangium</taxon>
    </lineage>
</organism>
<reference evidence="1 2" key="1">
    <citation type="submission" date="2014-02" db="EMBL/GenBank/DDBJ databases">
        <title>The small core and large imbalanced accessory genome model reveals a collaborative survival strategy of Sorangium cellulosum strains in nature.</title>
        <authorList>
            <person name="Han K."/>
            <person name="Peng R."/>
            <person name="Blom J."/>
            <person name="Li Y.-Z."/>
        </authorList>
    </citation>
    <scope>NUCLEOTIDE SEQUENCE [LARGE SCALE GENOMIC DNA]</scope>
    <source>
        <strain evidence="1 2">So0157-25</strain>
    </source>
</reference>
<gene>
    <name evidence="1" type="ORF">BE08_10940</name>
</gene>
<dbReference type="Proteomes" id="UP000075420">
    <property type="component" value="Unassembled WGS sequence"/>
</dbReference>
<dbReference type="EMBL" id="JELY01002352">
    <property type="protein sequence ID" value="KYF52852.1"/>
    <property type="molecule type" value="Genomic_DNA"/>
</dbReference>
<comment type="caution">
    <text evidence="1">The sequence shown here is derived from an EMBL/GenBank/DDBJ whole genome shotgun (WGS) entry which is preliminary data.</text>
</comment>
<dbReference type="Pfam" id="PF12059">
    <property type="entry name" value="DUF3540"/>
    <property type="match status" value="1"/>
</dbReference>
<dbReference type="AlphaFoldDB" id="A0A150PAX3"/>